<keyword evidence="1" id="KW-0472">Membrane</keyword>
<keyword evidence="1" id="KW-1133">Transmembrane helix</keyword>
<comment type="caution">
    <text evidence="2">The sequence shown here is derived from an EMBL/GenBank/DDBJ whole genome shotgun (WGS) entry which is preliminary data.</text>
</comment>
<dbReference type="PANTHER" id="PTHR47411">
    <property type="entry name" value="B3GNT1, BETA-1,3-N-ACETYLGUCOSAMINYLTRANSFERASE 1, HOMOLOG"/>
    <property type="match status" value="1"/>
</dbReference>
<dbReference type="Pfam" id="PF13896">
    <property type="entry name" value="Glyco_transf_49"/>
    <property type="match status" value="1"/>
</dbReference>
<name>A0AAN5CUR7_9BILA</name>
<reference evidence="3" key="1">
    <citation type="submission" date="2022-10" db="EMBL/GenBank/DDBJ databases">
        <title>Genome assembly of Pristionchus species.</title>
        <authorList>
            <person name="Yoshida K."/>
            <person name="Sommer R.J."/>
        </authorList>
    </citation>
    <scope>NUCLEOTIDE SEQUENCE [LARGE SCALE GENOMIC DNA]</scope>
    <source>
        <strain evidence="3">RS5460</strain>
    </source>
</reference>
<evidence type="ECO:0000313" key="2">
    <source>
        <dbReference type="EMBL" id="GMR50885.1"/>
    </source>
</evidence>
<organism evidence="2 3">
    <name type="scientific">Pristionchus mayeri</name>
    <dbReference type="NCBI Taxonomy" id="1317129"/>
    <lineage>
        <taxon>Eukaryota</taxon>
        <taxon>Metazoa</taxon>
        <taxon>Ecdysozoa</taxon>
        <taxon>Nematoda</taxon>
        <taxon>Chromadorea</taxon>
        <taxon>Rhabditida</taxon>
        <taxon>Rhabditina</taxon>
        <taxon>Diplogasteromorpha</taxon>
        <taxon>Diplogasteroidea</taxon>
        <taxon>Neodiplogasteridae</taxon>
        <taxon>Pristionchus</taxon>
    </lineage>
</organism>
<feature type="transmembrane region" description="Helical" evidence="1">
    <location>
        <begin position="16"/>
        <end position="34"/>
    </location>
</feature>
<dbReference type="PANTHER" id="PTHR47411:SF3">
    <property type="entry name" value="I-BETA-1,3-N-ACETYLGLUCOSAMINYLTRANSFERASE"/>
    <property type="match status" value="1"/>
</dbReference>
<accession>A0AAN5CUR7</accession>
<gene>
    <name evidence="2" type="ORF">PMAYCL1PPCAC_21080</name>
</gene>
<evidence type="ECO:0008006" key="4">
    <source>
        <dbReference type="Google" id="ProtNLM"/>
    </source>
</evidence>
<dbReference type="AlphaFoldDB" id="A0AAN5CUR7"/>
<keyword evidence="1" id="KW-0812">Transmembrane</keyword>
<evidence type="ECO:0000313" key="3">
    <source>
        <dbReference type="Proteomes" id="UP001328107"/>
    </source>
</evidence>
<dbReference type="InterPro" id="IPR029044">
    <property type="entry name" value="Nucleotide-diphossugar_trans"/>
</dbReference>
<proteinExistence type="predicted"/>
<evidence type="ECO:0000256" key="1">
    <source>
        <dbReference type="SAM" id="Phobius"/>
    </source>
</evidence>
<keyword evidence="3" id="KW-1185">Reference proteome</keyword>
<dbReference type="Gene3D" id="3.90.550.10">
    <property type="entry name" value="Spore Coat Polysaccharide Biosynthesis Protein SpsA, Chain A"/>
    <property type="match status" value="1"/>
</dbReference>
<protein>
    <recommendedName>
        <fullName evidence="4">N-acetyllactosaminide beta-1,3-N-acetylglucosaminyltransferase</fullName>
    </recommendedName>
</protein>
<sequence length="422" mass="49771">MLYLITRILCNGRKSCIVKILLSIFLIYISLAIATKGRKIHEAFTDPLFNYKSEDVTFNYDALSTTSEFTSEYTEYHGYCVRPFLIRGDEPESNRITLALHGSTSALDLEYITLLMSNWRAPISFAIYLHELENNPASVKDMFLSAMANLTDPEATRLVNVHVLFAKYRNLSCEDTVALRDANLPEYDNSTAYFARYPINVVRNVARTYILTQYQAMADIDFLFSERFEEKMRRIADQVISVNPKAALVYRIFEIDENEIEIRNATINKTDLRELVHADRARTFHGKNWWPGHGIPELQKWLEEPEKEYPGIFNSKLSQKRRRFWEPQVIVNRNIPKFDETFPYRHGNNIELRWEMCRAGYELQLVEDLFVYHRIVTESHRDVQTVKDSITVDNYYRYRRAVIEFKQRMARMYPRTRQLCPI</sequence>
<dbReference type="EMBL" id="BTRK01000005">
    <property type="protein sequence ID" value="GMR50885.1"/>
    <property type="molecule type" value="Genomic_DNA"/>
</dbReference>
<dbReference type="Proteomes" id="UP001328107">
    <property type="component" value="Unassembled WGS sequence"/>
</dbReference>